<organism evidence="2">
    <name type="scientific">Oscillatoriales cyanobacterium SpSt-418</name>
    <dbReference type="NCBI Taxonomy" id="2282169"/>
    <lineage>
        <taxon>Bacteria</taxon>
        <taxon>Bacillati</taxon>
        <taxon>Cyanobacteriota</taxon>
        <taxon>Cyanophyceae</taxon>
        <taxon>Oscillatoriophycideae</taxon>
        <taxon>Oscillatoriales</taxon>
    </lineage>
</organism>
<feature type="domain" description="ABM" evidence="1">
    <location>
        <begin position="7"/>
        <end position="66"/>
    </location>
</feature>
<proteinExistence type="predicted"/>
<evidence type="ECO:0000313" key="2">
    <source>
        <dbReference type="EMBL" id="HFN00057.1"/>
    </source>
</evidence>
<sequence length="105" mass="12451">MTNLKVRILTHLTARPEREQELKNFLVQFIEDRCQQVGCCRCELLHQLIDTTQFILVEEWDAEARLRSDLDSQLLARLGEVAVDLFIEPLQVYWYDVTVPQFRTE</sequence>
<dbReference type="SUPFAM" id="SSF54909">
    <property type="entry name" value="Dimeric alpha+beta barrel"/>
    <property type="match status" value="1"/>
</dbReference>
<dbReference type="InterPro" id="IPR011008">
    <property type="entry name" value="Dimeric_a/b-barrel"/>
</dbReference>
<comment type="caution">
    <text evidence="2">The sequence shown here is derived from an EMBL/GenBank/DDBJ whole genome shotgun (WGS) entry which is preliminary data.</text>
</comment>
<dbReference type="InterPro" id="IPR007138">
    <property type="entry name" value="ABM_dom"/>
</dbReference>
<dbReference type="Pfam" id="PF03992">
    <property type="entry name" value="ABM"/>
    <property type="match status" value="1"/>
</dbReference>
<dbReference type="AlphaFoldDB" id="A0A7C3PKF0"/>
<gene>
    <name evidence="2" type="ORF">ENR64_20315</name>
</gene>
<evidence type="ECO:0000259" key="1">
    <source>
        <dbReference type="Pfam" id="PF03992"/>
    </source>
</evidence>
<name>A0A7C3PKF0_9CYAN</name>
<accession>A0A7C3PKF0</accession>
<dbReference type="EMBL" id="DSRU01000287">
    <property type="protein sequence ID" value="HFN00057.1"/>
    <property type="molecule type" value="Genomic_DNA"/>
</dbReference>
<protein>
    <recommendedName>
        <fullName evidence="1">ABM domain-containing protein</fullName>
    </recommendedName>
</protein>
<reference evidence="2" key="1">
    <citation type="journal article" date="2020" name="mSystems">
        <title>Genome- and Community-Level Interaction Insights into Carbon Utilization and Element Cycling Functions of Hydrothermarchaeota in Hydrothermal Sediment.</title>
        <authorList>
            <person name="Zhou Z."/>
            <person name="Liu Y."/>
            <person name="Xu W."/>
            <person name="Pan J."/>
            <person name="Luo Z.H."/>
            <person name="Li M."/>
        </authorList>
    </citation>
    <scope>NUCLEOTIDE SEQUENCE [LARGE SCALE GENOMIC DNA]</scope>
    <source>
        <strain evidence="2">SpSt-418</strain>
    </source>
</reference>
<dbReference type="Gene3D" id="3.30.70.100">
    <property type="match status" value="1"/>
</dbReference>